<protein>
    <submittedName>
        <fullName evidence="1">Uncharacterized protein</fullName>
    </submittedName>
</protein>
<evidence type="ECO:0000313" key="1">
    <source>
        <dbReference type="EMBL" id="ODA89985.1"/>
    </source>
</evidence>
<accession>A0A1E2SJF8</accession>
<proteinExistence type="predicted"/>
<comment type="caution">
    <text evidence="1">The sequence shown here is derived from an EMBL/GenBank/DDBJ whole genome shotgun (WGS) entry which is preliminary data.</text>
</comment>
<sequence>MRQAAALGVDFSKARLAVGKATGRIPSPSVVMRIIATILERATPPVKSPTGLVLTCIQTGWAEWQKFIDTEEAAA</sequence>
<reference evidence="1 2" key="1">
    <citation type="submission" date="2015-11" db="EMBL/GenBank/DDBJ databases">
        <authorList>
            <person name="Zhang Y."/>
            <person name="Guo Z."/>
        </authorList>
    </citation>
    <scope>NUCLEOTIDE SEQUENCE [LARGE SCALE GENOMIC DNA]</scope>
    <source>
        <strain evidence="2">gdw1</strain>
    </source>
</reference>
<dbReference type="EMBL" id="LNZG01000023">
    <property type="protein sequence ID" value="ODA89985.1"/>
    <property type="molecule type" value="Genomic_DNA"/>
</dbReference>
<evidence type="ECO:0000313" key="2">
    <source>
        <dbReference type="Proteomes" id="UP000094426"/>
    </source>
</evidence>
<organism evidence="1 2">
    <name type="scientific">Leifsonia xyli subsp. xyli</name>
    <dbReference type="NCBI Taxonomy" id="59736"/>
    <lineage>
        <taxon>Bacteria</taxon>
        <taxon>Bacillati</taxon>
        <taxon>Actinomycetota</taxon>
        <taxon>Actinomycetes</taxon>
        <taxon>Micrococcales</taxon>
        <taxon>Microbacteriaceae</taxon>
        <taxon>Leifsonia</taxon>
    </lineage>
</organism>
<dbReference type="AlphaFoldDB" id="A0A1E2SJF8"/>
<dbReference type="Proteomes" id="UP000094426">
    <property type="component" value="Unassembled WGS sequence"/>
</dbReference>
<name>A0A1E2SJF8_LEIXY</name>
<gene>
    <name evidence="1" type="ORF">ATY41_02790</name>
</gene>